<dbReference type="Gene3D" id="1.20.59.20">
    <property type="match status" value="1"/>
</dbReference>
<dbReference type="PANTHER" id="PTHR43033:SF1">
    <property type="entry name" value="TRNA(ILE)-LYSIDINE SYNTHASE-RELATED"/>
    <property type="match status" value="1"/>
</dbReference>
<dbReference type="SUPFAM" id="SSF52402">
    <property type="entry name" value="Adenine nucleotide alpha hydrolases-like"/>
    <property type="match status" value="1"/>
</dbReference>
<evidence type="ECO:0000256" key="7">
    <source>
        <dbReference type="ARBA" id="ARBA00048539"/>
    </source>
</evidence>
<dbReference type="AlphaFoldDB" id="A0A6P1YFM0"/>
<dbReference type="Gene3D" id="3.50.40.10">
    <property type="entry name" value="Phenylalanyl-trna Synthetase, Chain B, domain 3"/>
    <property type="match status" value="1"/>
</dbReference>
<dbReference type="InterPro" id="IPR011063">
    <property type="entry name" value="TilS/TtcA_N"/>
</dbReference>
<dbReference type="CDD" id="cd01992">
    <property type="entry name" value="TilS_N"/>
    <property type="match status" value="1"/>
</dbReference>
<sequence length="479" mass="56420">MGGYMKEKVIDTIIRNNLIEKGDNVVVGVSGGPDSMALLYVLREAKERIDFNLYIAHINHGVRGKEADEDEEYVRRVSNELRIPFYSIKVDMSKYAKENRLSEEEAGREIRYNFFRQVLSKLGNGKIAVAHNKNDQAETLIMRFIRGTGLDGLKGMDYKNGDIIRPLLDVSRDEIEEYIKENNIEVRIDKTNFKPIYSRNKIRLELIPFIKENFNENFIDTIYRTSRLMAIDSDFLKKYALEKYEQMVYKETKDKIIIDREEFSKQHDSIKSRILRMAIERLLGYIKGIEEKHIYDAINLILKNSTGKRINLPKNIQISIGYGHFTVEKVDLKEKIVDYKYMIDIESTTKIDELKCEIITEILNVNEVDVKKNNRFIKYFDYDKIYGNLYIRNRRPGDRFSPLGMKGKKKLKDFFIDLKIPRDMRDRIPLLVDDCNIIWVVGYRISEIYKIKPETKRVLKIQIKSKEDLYGTRYSSNIN</sequence>
<dbReference type="GO" id="GO:0006400">
    <property type="term" value="P:tRNA modification"/>
    <property type="evidence" value="ECO:0007669"/>
    <property type="project" value="UniProtKB-UniRule"/>
</dbReference>
<dbReference type="NCBIfam" id="TIGR02432">
    <property type="entry name" value="lysidine_TilS_N"/>
    <property type="match status" value="1"/>
</dbReference>
<keyword evidence="4 8" id="KW-0819">tRNA processing</keyword>
<comment type="similarity">
    <text evidence="8">Belongs to the tRNA(Ile)-lysidine synthase family.</text>
</comment>
<comment type="catalytic activity">
    <reaction evidence="7 8">
        <text>cytidine(34) in tRNA(Ile2) + L-lysine + ATP = lysidine(34) in tRNA(Ile2) + AMP + diphosphate + H(+)</text>
        <dbReference type="Rhea" id="RHEA:43744"/>
        <dbReference type="Rhea" id="RHEA-COMP:10625"/>
        <dbReference type="Rhea" id="RHEA-COMP:10670"/>
        <dbReference type="ChEBI" id="CHEBI:15378"/>
        <dbReference type="ChEBI" id="CHEBI:30616"/>
        <dbReference type="ChEBI" id="CHEBI:32551"/>
        <dbReference type="ChEBI" id="CHEBI:33019"/>
        <dbReference type="ChEBI" id="CHEBI:82748"/>
        <dbReference type="ChEBI" id="CHEBI:83665"/>
        <dbReference type="ChEBI" id="CHEBI:456215"/>
        <dbReference type="EC" id="6.3.4.19"/>
    </reaction>
</comment>
<dbReference type="GO" id="GO:0032267">
    <property type="term" value="F:tRNA(Ile)-lysidine synthase activity"/>
    <property type="evidence" value="ECO:0007669"/>
    <property type="project" value="UniProtKB-EC"/>
</dbReference>
<protein>
    <recommendedName>
        <fullName evidence="8">tRNA(Ile)-lysidine synthase</fullName>
        <ecNumber evidence="8">6.3.4.19</ecNumber>
    </recommendedName>
    <alternativeName>
        <fullName evidence="8">tRNA(Ile)-2-lysyl-cytidine synthase</fullName>
    </alternativeName>
    <alternativeName>
        <fullName evidence="8">tRNA(Ile)-lysidine synthetase</fullName>
    </alternativeName>
</protein>
<proteinExistence type="inferred from homology"/>
<feature type="domain" description="Lysidine-tRNA(Ile) synthetase C-terminal" evidence="9">
    <location>
        <begin position="389"/>
        <end position="461"/>
    </location>
</feature>
<reference evidence="10 11" key="1">
    <citation type="submission" date="2020-02" db="EMBL/GenBank/DDBJ databases">
        <title>Thermophilic hydrogen producing bacteria, Caloranaerobacter azorensis.</title>
        <authorList>
            <person name="Baek K."/>
        </authorList>
    </citation>
    <scope>NUCLEOTIDE SEQUENCE [LARGE SCALE GENOMIC DNA]</scope>
    <source>
        <strain evidence="10 11">T3-1</strain>
    </source>
</reference>
<dbReference type="GO" id="GO:0005524">
    <property type="term" value="F:ATP binding"/>
    <property type="evidence" value="ECO:0007669"/>
    <property type="project" value="UniProtKB-UniRule"/>
</dbReference>
<accession>A0A6P1YFM0</accession>
<evidence type="ECO:0000256" key="5">
    <source>
        <dbReference type="ARBA" id="ARBA00022741"/>
    </source>
</evidence>
<dbReference type="Pfam" id="PF11734">
    <property type="entry name" value="TilS_C"/>
    <property type="match status" value="1"/>
</dbReference>
<evidence type="ECO:0000256" key="2">
    <source>
        <dbReference type="ARBA" id="ARBA00022490"/>
    </source>
</evidence>
<dbReference type="GO" id="GO:0005737">
    <property type="term" value="C:cytoplasm"/>
    <property type="evidence" value="ECO:0007669"/>
    <property type="project" value="UniProtKB-SubCell"/>
</dbReference>
<comment type="function">
    <text evidence="8">Ligates lysine onto the cytidine present at position 34 of the AUA codon-specific tRNA(Ile) that contains the anticodon CAU, in an ATP-dependent manner. Cytidine is converted to lysidine, thus changing the amino acid specificity of the tRNA from methionine to isoleucine.</text>
</comment>
<evidence type="ECO:0000256" key="4">
    <source>
        <dbReference type="ARBA" id="ARBA00022694"/>
    </source>
</evidence>
<keyword evidence="3 8" id="KW-0436">Ligase</keyword>
<comment type="subcellular location">
    <subcellularLocation>
        <location evidence="1 8">Cytoplasm</location>
    </subcellularLocation>
</comment>
<dbReference type="SMART" id="SM00977">
    <property type="entry name" value="TilS_C"/>
    <property type="match status" value="1"/>
</dbReference>
<dbReference type="NCBIfam" id="TIGR02433">
    <property type="entry name" value="lysidine_TilS_C"/>
    <property type="match status" value="1"/>
</dbReference>
<dbReference type="Proteomes" id="UP000464452">
    <property type="component" value="Chromosome"/>
</dbReference>
<dbReference type="InterPro" id="IPR012094">
    <property type="entry name" value="tRNA_Ile_lys_synt"/>
</dbReference>
<evidence type="ECO:0000256" key="8">
    <source>
        <dbReference type="HAMAP-Rule" id="MF_01161"/>
    </source>
</evidence>
<dbReference type="KEGG" id="cazo:G3A45_12710"/>
<dbReference type="Pfam" id="PF01171">
    <property type="entry name" value="ATP_bind_3"/>
    <property type="match status" value="1"/>
</dbReference>
<evidence type="ECO:0000256" key="6">
    <source>
        <dbReference type="ARBA" id="ARBA00022840"/>
    </source>
</evidence>
<dbReference type="PANTHER" id="PTHR43033">
    <property type="entry name" value="TRNA(ILE)-LYSIDINE SYNTHASE-RELATED"/>
    <property type="match status" value="1"/>
</dbReference>
<evidence type="ECO:0000259" key="9">
    <source>
        <dbReference type="SMART" id="SM00977"/>
    </source>
</evidence>
<dbReference type="SUPFAM" id="SSF56037">
    <property type="entry name" value="PheT/TilS domain"/>
    <property type="match status" value="1"/>
</dbReference>
<comment type="domain">
    <text evidence="8">The N-terminal region contains the highly conserved SGGXDS motif, predicted to be a P-loop motif involved in ATP binding.</text>
</comment>
<dbReference type="InterPro" id="IPR014729">
    <property type="entry name" value="Rossmann-like_a/b/a_fold"/>
</dbReference>
<evidence type="ECO:0000256" key="3">
    <source>
        <dbReference type="ARBA" id="ARBA00022598"/>
    </source>
</evidence>
<organism evidence="10 11">
    <name type="scientific">Caloranaerobacter azorensis</name>
    <dbReference type="NCBI Taxonomy" id="116090"/>
    <lineage>
        <taxon>Bacteria</taxon>
        <taxon>Bacillati</taxon>
        <taxon>Bacillota</taxon>
        <taxon>Tissierellia</taxon>
        <taxon>Tissierellales</taxon>
        <taxon>Thermohalobacteraceae</taxon>
        <taxon>Caloranaerobacter</taxon>
    </lineage>
</organism>
<keyword evidence="2 8" id="KW-0963">Cytoplasm</keyword>
<feature type="binding site" evidence="8">
    <location>
        <begin position="30"/>
        <end position="35"/>
    </location>
    <ligand>
        <name>ATP</name>
        <dbReference type="ChEBI" id="CHEBI:30616"/>
    </ligand>
</feature>
<name>A0A6P1YFM0_9FIRM</name>
<dbReference type="InterPro" id="IPR012795">
    <property type="entry name" value="tRNA_Ile_lys_synt_N"/>
</dbReference>
<evidence type="ECO:0000256" key="1">
    <source>
        <dbReference type="ARBA" id="ARBA00004496"/>
    </source>
</evidence>
<dbReference type="InterPro" id="IPR020825">
    <property type="entry name" value="Phe-tRNA_synthase-like_B3/B4"/>
</dbReference>
<dbReference type="EC" id="6.3.4.19" evidence="8"/>
<dbReference type="EMBL" id="CP048617">
    <property type="protein sequence ID" value="QIB28061.1"/>
    <property type="molecule type" value="Genomic_DNA"/>
</dbReference>
<dbReference type="InterPro" id="IPR012796">
    <property type="entry name" value="Lysidine-tRNA-synth_C"/>
</dbReference>
<evidence type="ECO:0000313" key="11">
    <source>
        <dbReference type="Proteomes" id="UP000464452"/>
    </source>
</evidence>
<keyword evidence="5 8" id="KW-0547">Nucleotide-binding</keyword>
<dbReference type="SUPFAM" id="SSF82829">
    <property type="entry name" value="MesJ substrate recognition domain-like"/>
    <property type="match status" value="1"/>
</dbReference>
<dbReference type="Gene3D" id="3.40.50.620">
    <property type="entry name" value="HUPs"/>
    <property type="match status" value="1"/>
</dbReference>
<gene>
    <name evidence="8 10" type="primary">tilS</name>
    <name evidence="10" type="ORF">G3A45_12710</name>
</gene>
<evidence type="ECO:0000313" key="10">
    <source>
        <dbReference type="EMBL" id="QIB28061.1"/>
    </source>
</evidence>
<dbReference type="HAMAP" id="MF_01161">
    <property type="entry name" value="tRNA_Ile_lys_synt"/>
    <property type="match status" value="1"/>
</dbReference>
<keyword evidence="6 8" id="KW-0067">ATP-binding</keyword>